<dbReference type="AlphaFoldDB" id="A0A0W0EYJ8"/>
<accession>A0A0W0EYJ8</accession>
<evidence type="ECO:0000259" key="2">
    <source>
        <dbReference type="PROSITE" id="PS50191"/>
    </source>
</evidence>
<feature type="region of interest" description="Disordered" evidence="1">
    <location>
        <begin position="274"/>
        <end position="307"/>
    </location>
</feature>
<evidence type="ECO:0000256" key="1">
    <source>
        <dbReference type="SAM" id="MobiDB-lite"/>
    </source>
</evidence>
<organism evidence="3 4">
    <name type="scientific">Moniliophthora roreri</name>
    <name type="common">Frosty pod rot fungus</name>
    <name type="synonym">Monilia roreri</name>
    <dbReference type="NCBI Taxonomy" id="221103"/>
    <lineage>
        <taxon>Eukaryota</taxon>
        <taxon>Fungi</taxon>
        <taxon>Dikarya</taxon>
        <taxon>Basidiomycota</taxon>
        <taxon>Agaricomycotina</taxon>
        <taxon>Agaricomycetes</taxon>
        <taxon>Agaricomycetidae</taxon>
        <taxon>Agaricales</taxon>
        <taxon>Marasmiineae</taxon>
        <taxon>Marasmiaceae</taxon>
        <taxon>Moniliophthora</taxon>
    </lineage>
</organism>
<comment type="caution">
    <text evidence="3">The sequence shown here is derived from an EMBL/GenBank/DDBJ whole genome shotgun (WGS) entry which is preliminary data.</text>
</comment>
<evidence type="ECO:0000313" key="4">
    <source>
        <dbReference type="Proteomes" id="UP000054988"/>
    </source>
</evidence>
<dbReference type="PROSITE" id="PS50191">
    <property type="entry name" value="CRAL_TRIO"/>
    <property type="match status" value="1"/>
</dbReference>
<feature type="compositionally biased region" description="Polar residues" evidence="1">
    <location>
        <begin position="282"/>
        <end position="307"/>
    </location>
</feature>
<dbReference type="InterPro" id="IPR052432">
    <property type="entry name" value="PITP/CRAL-TRIO"/>
</dbReference>
<dbReference type="Proteomes" id="UP000054988">
    <property type="component" value="Unassembled WGS sequence"/>
</dbReference>
<sequence>MDIRELLQVNCDRLLNQYEANLEGALDLQSILIDGVLPSVTDELELDEEQTDWTKEWLEDTQAIFQIMRKHKFTRSFAMDSIRKNIVWRIEHLWPPKSDLHIPELHCLPDVRDPLGRPILVIEPAALNGAPDAVQPLFIHAMERLRVHLKVLNDASDKTSSPSLQYIVLLDLQKLSMQTMSIELFSWFLKELIPRFPGMLAAVFMLNFSWSHYSIWSVARRILPASAVSRVFFPSQTELNKYFTPSSLPKDYGGDLAALSVLNNALESKRVHRARVPEAQSPEAQSQATANSESSDPSSGPTVSIGTRLSPTSANNPFFGYPASFSSGSSTLHHGRKRKRDLVRTLLILLWRRWHRHVSACLWLVVVTVTVRQLFSKRIVYSSAGAALLRGWWTSAFAAL</sequence>
<proteinExistence type="predicted"/>
<dbReference type="PANTHER" id="PTHR46590">
    <property type="entry name" value="PHOSPHATIDYLINOSITOL TRANSFER PROTEIN CSR1-RELATED"/>
    <property type="match status" value="1"/>
</dbReference>
<dbReference type="EMBL" id="LATX01002447">
    <property type="protein sequence ID" value="KTB29143.1"/>
    <property type="molecule type" value="Genomic_DNA"/>
</dbReference>
<dbReference type="Gene3D" id="3.40.525.10">
    <property type="entry name" value="CRAL-TRIO lipid binding domain"/>
    <property type="match status" value="1"/>
</dbReference>
<dbReference type="InterPro" id="IPR036865">
    <property type="entry name" value="CRAL-TRIO_dom_sf"/>
</dbReference>
<dbReference type="SUPFAM" id="SSF52087">
    <property type="entry name" value="CRAL/TRIO domain"/>
    <property type="match status" value="1"/>
</dbReference>
<gene>
    <name evidence="3" type="ORF">WG66_18272</name>
</gene>
<dbReference type="SMART" id="SM00516">
    <property type="entry name" value="SEC14"/>
    <property type="match status" value="1"/>
</dbReference>
<protein>
    <recommendedName>
        <fullName evidence="2">CRAL-TRIO domain-containing protein</fullName>
    </recommendedName>
</protein>
<name>A0A0W0EYJ8_MONRR</name>
<evidence type="ECO:0000313" key="3">
    <source>
        <dbReference type="EMBL" id="KTB29143.1"/>
    </source>
</evidence>
<feature type="domain" description="CRAL-TRIO" evidence="2">
    <location>
        <begin position="112"/>
        <end position="260"/>
    </location>
</feature>
<dbReference type="Pfam" id="PF00650">
    <property type="entry name" value="CRAL_TRIO"/>
    <property type="match status" value="1"/>
</dbReference>
<dbReference type="PANTHER" id="PTHR46590:SF4">
    <property type="entry name" value="CRAL-TRIO DOMAIN-CONTAINING PROTEIN"/>
    <property type="match status" value="1"/>
</dbReference>
<dbReference type="eggNOG" id="ENOG502S103">
    <property type="taxonomic scope" value="Eukaryota"/>
</dbReference>
<reference evidence="3 4" key="1">
    <citation type="submission" date="2015-12" db="EMBL/GenBank/DDBJ databases">
        <title>Draft genome sequence of Moniliophthora roreri, the causal agent of frosty pod rot of cacao.</title>
        <authorList>
            <person name="Aime M.C."/>
            <person name="Diaz-Valderrama J.R."/>
            <person name="Kijpornyongpan T."/>
            <person name="Phillips-Mora W."/>
        </authorList>
    </citation>
    <scope>NUCLEOTIDE SEQUENCE [LARGE SCALE GENOMIC DNA]</scope>
    <source>
        <strain evidence="3 4">MCA 2952</strain>
    </source>
</reference>
<dbReference type="CDD" id="cd00170">
    <property type="entry name" value="SEC14"/>
    <property type="match status" value="1"/>
</dbReference>
<dbReference type="InterPro" id="IPR001251">
    <property type="entry name" value="CRAL-TRIO_dom"/>
</dbReference>